<evidence type="ECO:0000313" key="2">
    <source>
        <dbReference type="Proteomes" id="UP001159427"/>
    </source>
</evidence>
<keyword evidence="2" id="KW-1185">Reference proteome</keyword>
<accession>A0ABN8Q0W4</accession>
<comment type="caution">
    <text evidence="1">The sequence shown here is derived from an EMBL/GenBank/DDBJ whole genome shotgun (WGS) entry which is preliminary data.</text>
</comment>
<protein>
    <submittedName>
        <fullName evidence="1">Uncharacterized protein</fullName>
    </submittedName>
</protein>
<gene>
    <name evidence="1" type="ORF">PEVE_00001562</name>
</gene>
<organism evidence="1 2">
    <name type="scientific">Porites evermanni</name>
    <dbReference type="NCBI Taxonomy" id="104178"/>
    <lineage>
        <taxon>Eukaryota</taxon>
        <taxon>Metazoa</taxon>
        <taxon>Cnidaria</taxon>
        <taxon>Anthozoa</taxon>
        <taxon>Hexacorallia</taxon>
        <taxon>Scleractinia</taxon>
        <taxon>Fungiina</taxon>
        <taxon>Poritidae</taxon>
        <taxon>Porites</taxon>
    </lineage>
</organism>
<reference evidence="1 2" key="1">
    <citation type="submission" date="2022-05" db="EMBL/GenBank/DDBJ databases">
        <authorList>
            <consortium name="Genoscope - CEA"/>
            <person name="William W."/>
        </authorList>
    </citation>
    <scope>NUCLEOTIDE SEQUENCE [LARGE SCALE GENOMIC DNA]</scope>
</reference>
<dbReference type="PANTHER" id="PTHR47018:SF3">
    <property type="entry name" value="MYCBP-ASSOCIATED PROTEIN"/>
    <property type="match status" value="1"/>
</dbReference>
<dbReference type="EMBL" id="CALNXI010001089">
    <property type="protein sequence ID" value="CAH3154940.1"/>
    <property type="molecule type" value="Genomic_DNA"/>
</dbReference>
<dbReference type="PANTHER" id="PTHR47018">
    <property type="entry name" value="CXC DOMAIN-CONTAINING PROTEIN-RELATED"/>
    <property type="match status" value="1"/>
</dbReference>
<name>A0ABN8Q0W4_9CNID</name>
<proteinExistence type="predicted"/>
<sequence length="220" mass="25292">MSYIQLVDVLLALIRASRDGNWHLHLHAVREMIPWCFAYDKVNYARYLPAYYAQMISLEKEHPDVYQQFMDGHFTVQLGDERSFSRIPVDQTTEVTVNKDIKTPGGASKCSLKISAINRYYLTAEYRCSFLGQLRDFVQVKRSSAHHDDLHEPRIEKDEKSVASVQSLIESCENPFDQSHELSSISTAQKVPLNVANDLVRARQVGETAYQQFKTEMIES</sequence>
<dbReference type="Proteomes" id="UP001159427">
    <property type="component" value="Unassembled WGS sequence"/>
</dbReference>
<evidence type="ECO:0000313" key="1">
    <source>
        <dbReference type="EMBL" id="CAH3154940.1"/>
    </source>
</evidence>